<accession>A0A136A6S5</accession>
<sequence>MRLALLFFCAVSLLDQSAIAQAPQWQVQPTICISEQAGQSCEFTVEITLLNLPSAQYCLVLTDKFIRCANLAEFPLKIPISISKTSQLLLLNEAQQTLLSTTLLVKSRQASTQRRRLRNPWSLF</sequence>
<reference evidence="3" key="1">
    <citation type="submission" date="2016-02" db="EMBL/GenBank/DDBJ databases">
        <authorList>
            <person name="Schultz-Johansen M."/>
            <person name="Glaring M.A."/>
            <person name="Bech P.K."/>
            <person name="Stougaard P."/>
        </authorList>
    </citation>
    <scope>NUCLEOTIDE SEQUENCE [LARGE SCALE GENOMIC DNA]</scope>
    <source>
        <strain evidence="3">S66</strain>
    </source>
</reference>
<proteinExistence type="predicted"/>
<keyword evidence="1" id="KW-0732">Signal</keyword>
<evidence type="ECO:0000256" key="1">
    <source>
        <dbReference type="SAM" id="SignalP"/>
    </source>
</evidence>
<keyword evidence="3" id="KW-1185">Reference proteome</keyword>
<dbReference type="OrthoDB" id="6387689at2"/>
<comment type="caution">
    <text evidence="2">The sequence shown here is derived from an EMBL/GenBank/DDBJ whole genome shotgun (WGS) entry which is preliminary data.</text>
</comment>
<dbReference type="RefSeq" id="WP_068370784.1">
    <property type="nucleotide sequence ID" value="NZ_LSNE01000001.1"/>
</dbReference>
<evidence type="ECO:0000313" key="2">
    <source>
        <dbReference type="EMBL" id="KXI30938.1"/>
    </source>
</evidence>
<dbReference type="STRING" id="1799789.AX660_00270"/>
<evidence type="ECO:0008006" key="4">
    <source>
        <dbReference type="Google" id="ProtNLM"/>
    </source>
</evidence>
<evidence type="ECO:0000313" key="3">
    <source>
        <dbReference type="Proteomes" id="UP000070299"/>
    </source>
</evidence>
<gene>
    <name evidence="2" type="ORF">AX660_00270</name>
</gene>
<feature type="chain" id="PRO_5007469710" description="DUF3019 domain-containing protein" evidence="1">
    <location>
        <begin position="21"/>
        <end position="124"/>
    </location>
</feature>
<dbReference type="InterPro" id="IPR021559">
    <property type="entry name" value="DUF3019"/>
</dbReference>
<protein>
    <recommendedName>
        <fullName evidence="4">DUF3019 domain-containing protein</fullName>
    </recommendedName>
</protein>
<feature type="signal peptide" evidence="1">
    <location>
        <begin position="1"/>
        <end position="20"/>
    </location>
</feature>
<dbReference type="Pfam" id="PF11456">
    <property type="entry name" value="DUF3019"/>
    <property type="match status" value="1"/>
</dbReference>
<dbReference type="AlphaFoldDB" id="A0A136A6S5"/>
<organism evidence="2 3">
    <name type="scientific">Paraglaciecola hydrolytica</name>
    <dbReference type="NCBI Taxonomy" id="1799789"/>
    <lineage>
        <taxon>Bacteria</taxon>
        <taxon>Pseudomonadati</taxon>
        <taxon>Pseudomonadota</taxon>
        <taxon>Gammaproteobacteria</taxon>
        <taxon>Alteromonadales</taxon>
        <taxon>Alteromonadaceae</taxon>
        <taxon>Paraglaciecola</taxon>
    </lineage>
</organism>
<dbReference type="EMBL" id="LSNE01000001">
    <property type="protein sequence ID" value="KXI30938.1"/>
    <property type="molecule type" value="Genomic_DNA"/>
</dbReference>
<dbReference type="Proteomes" id="UP000070299">
    <property type="component" value="Unassembled WGS sequence"/>
</dbReference>
<name>A0A136A6S5_9ALTE</name>